<evidence type="ECO:0000313" key="4">
    <source>
        <dbReference type="Proteomes" id="UP000054266"/>
    </source>
</evidence>
<keyword evidence="4" id="KW-1185">Reference proteome</keyword>
<feature type="compositionally biased region" description="Polar residues" evidence="1">
    <location>
        <begin position="166"/>
        <end position="202"/>
    </location>
</feature>
<name>A0A0D2GCI4_9EURO</name>
<feature type="transmembrane region" description="Helical" evidence="2">
    <location>
        <begin position="57"/>
        <end position="83"/>
    </location>
</feature>
<proteinExistence type="predicted"/>
<reference evidence="3 4" key="1">
    <citation type="submission" date="2015-01" db="EMBL/GenBank/DDBJ databases">
        <title>The Genome Sequence of Capronia semiimmersa CBS27337.</title>
        <authorList>
            <consortium name="The Broad Institute Genomics Platform"/>
            <person name="Cuomo C."/>
            <person name="de Hoog S."/>
            <person name="Gorbushina A."/>
            <person name="Stielow B."/>
            <person name="Teixiera M."/>
            <person name="Abouelleil A."/>
            <person name="Chapman S.B."/>
            <person name="Priest M."/>
            <person name="Young S.K."/>
            <person name="Wortman J."/>
            <person name="Nusbaum C."/>
            <person name="Birren B."/>
        </authorList>
    </citation>
    <scope>NUCLEOTIDE SEQUENCE [LARGE SCALE GENOMIC DNA]</scope>
    <source>
        <strain evidence="3 4">CBS 27337</strain>
    </source>
</reference>
<feature type="region of interest" description="Disordered" evidence="1">
    <location>
        <begin position="159"/>
        <end position="231"/>
    </location>
</feature>
<gene>
    <name evidence="3" type="ORF">PV04_02146</name>
</gene>
<dbReference type="EMBL" id="KN846957">
    <property type="protein sequence ID" value="KIW69819.1"/>
    <property type="molecule type" value="Genomic_DNA"/>
</dbReference>
<evidence type="ECO:0000256" key="2">
    <source>
        <dbReference type="SAM" id="Phobius"/>
    </source>
</evidence>
<keyword evidence="2" id="KW-0812">Transmembrane</keyword>
<evidence type="ECO:0000256" key="1">
    <source>
        <dbReference type="SAM" id="MobiDB-lite"/>
    </source>
</evidence>
<sequence length="329" mass="36405">MSSQTNAKLVEYFFPFMLVFHRALASPVPEIFPPEADTLSFTELALKTFFRILELGFIRGIAASLFILCCLVCLLVCTLRALAVYLHRQDAKLWETYEEIQACDDGEKEGRKEAICRRSSVVDECRPYHLQGQKQSRNSRYILANPSTPVTKINVHASPRRAAVTMSPSSPSKTNVSPPIRSPSTPLRSALSKSPPLSNRLPNPQCYFFGSHRTSTSTSTSTTSSPSPKSVRWADQVHVSFTTIEMSVQRQPGGRIETVTQAEMDIASGTVGNDYQRQSDVSDFVSSPVYHAEPPPTYGALPPRSVVPFSDRQTESSMVSFMLLDGDTS</sequence>
<protein>
    <submittedName>
        <fullName evidence="3">Uncharacterized protein</fullName>
    </submittedName>
</protein>
<dbReference type="HOGENOM" id="CLU_068914_0_0_1"/>
<dbReference type="Proteomes" id="UP000054266">
    <property type="component" value="Unassembled WGS sequence"/>
</dbReference>
<organism evidence="3 4">
    <name type="scientific">Phialophora macrospora</name>
    <dbReference type="NCBI Taxonomy" id="1851006"/>
    <lineage>
        <taxon>Eukaryota</taxon>
        <taxon>Fungi</taxon>
        <taxon>Dikarya</taxon>
        <taxon>Ascomycota</taxon>
        <taxon>Pezizomycotina</taxon>
        <taxon>Eurotiomycetes</taxon>
        <taxon>Chaetothyriomycetidae</taxon>
        <taxon>Chaetothyriales</taxon>
        <taxon>Herpotrichiellaceae</taxon>
        <taxon>Phialophora</taxon>
    </lineage>
</organism>
<dbReference type="AlphaFoldDB" id="A0A0D2GCI4"/>
<accession>A0A0D2GCI4</accession>
<evidence type="ECO:0000313" key="3">
    <source>
        <dbReference type="EMBL" id="KIW69819.1"/>
    </source>
</evidence>
<keyword evidence="2" id="KW-0472">Membrane</keyword>
<feature type="compositionally biased region" description="Low complexity" evidence="1">
    <location>
        <begin position="214"/>
        <end position="228"/>
    </location>
</feature>
<keyword evidence="2" id="KW-1133">Transmembrane helix</keyword>